<dbReference type="PROSITE" id="PS51294">
    <property type="entry name" value="HTH_MYB"/>
    <property type="match status" value="1"/>
</dbReference>
<protein>
    <submittedName>
        <fullName evidence="11">Uncharacterized protein</fullName>
    </submittedName>
</protein>
<feature type="region of interest" description="Disordered" evidence="8">
    <location>
        <begin position="527"/>
        <end position="618"/>
    </location>
</feature>
<reference evidence="11 12" key="1">
    <citation type="journal article" date="2020" name="Mol. Plant">
        <title>The Chromosome-Based Rubber Tree Genome Provides New Insights into Spurge Genome Evolution and Rubber Biosynthesis.</title>
        <authorList>
            <person name="Liu J."/>
            <person name="Shi C."/>
            <person name="Shi C.C."/>
            <person name="Li W."/>
            <person name="Zhang Q.J."/>
            <person name="Zhang Y."/>
            <person name="Li K."/>
            <person name="Lu H.F."/>
            <person name="Shi C."/>
            <person name="Zhu S.T."/>
            <person name="Xiao Z.Y."/>
            <person name="Nan H."/>
            <person name="Yue Y."/>
            <person name="Zhu X.G."/>
            <person name="Wu Y."/>
            <person name="Hong X.N."/>
            <person name="Fan G.Y."/>
            <person name="Tong Y."/>
            <person name="Zhang D."/>
            <person name="Mao C.L."/>
            <person name="Liu Y.L."/>
            <person name="Hao S.J."/>
            <person name="Liu W.Q."/>
            <person name="Lv M.Q."/>
            <person name="Zhang H.B."/>
            <person name="Liu Y."/>
            <person name="Hu-Tang G.R."/>
            <person name="Wang J.P."/>
            <person name="Wang J.H."/>
            <person name="Sun Y.H."/>
            <person name="Ni S.B."/>
            <person name="Chen W.B."/>
            <person name="Zhang X.C."/>
            <person name="Jiao Y.N."/>
            <person name="Eichler E.E."/>
            <person name="Li G.H."/>
            <person name="Liu X."/>
            <person name="Gao L.Z."/>
        </authorList>
    </citation>
    <scope>NUCLEOTIDE SEQUENCE [LARGE SCALE GENOMIC DNA]</scope>
    <source>
        <strain evidence="12">cv. GT1</strain>
        <tissue evidence="11">Leaf</tissue>
    </source>
</reference>
<dbReference type="InterPro" id="IPR033956">
    <property type="entry name" value="Translin"/>
</dbReference>
<evidence type="ECO:0000256" key="6">
    <source>
        <dbReference type="ARBA" id="ARBA00023125"/>
    </source>
</evidence>
<dbReference type="GO" id="GO:0005634">
    <property type="term" value="C:nucleus"/>
    <property type="evidence" value="ECO:0007669"/>
    <property type="project" value="UniProtKB-SubCell"/>
</dbReference>
<evidence type="ECO:0000256" key="7">
    <source>
        <dbReference type="ARBA" id="ARBA00023242"/>
    </source>
</evidence>
<dbReference type="Pfam" id="PF01997">
    <property type="entry name" value="Translin"/>
    <property type="match status" value="1"/>
</dbReference>
<keyword evidence="12" id="KW-1185">Reference proteome</keyword>
<keyword evidence="7" id="KW-0539">Nucleus</keyword>
<dbReference type="InterPro" id="IPR001005">
    <property type="entry name" value="SANT/Myb"/>
</dbReference>
<organism evidence="11 12">
    <name type="scientific">Hevea brasiliensis</name>
    <name type="common">Para rubber tree</name>
    <name type="synonym">Siphonia brasiliensis</name>
    <dbReference type="NCBI Taxonomy" id="3981"/>
    <lineage>
        <taxon>Eukaryota</taxon>
        <taxon>Viridiplantae</taxon>
        <taxon>Streptophyta</taxon>
        <taxon>Embryophyta</taxon>
        <taxon>Tracheophyta</taxon>
        <taxon>Spermatophyta</taxon>
        <taxon>Magnoliopsida</taxon>
        <taxon>eudicotyledons</taxon>
        <taxon>Gunneridae</taxon>
        <taxon>Pentapetalae</taxon>
        <taxon>rosids</taxon>
        <taxon>fabids</taxon>
        <taxon>Malpighiales</taxon>
        <taxon>Euphorbiaceae</taxon>
        <taxon>Crotonoideae</taxon>
        <taxon>Micrandreae</taxon>
        <taxon>Hevea</taxon>
    </lineage>
</organism>
<dbReference type="Gene3D" id="1.20.58.200">
    <property type="entry name" value="Translin, domain 2"/>
    <property type="match status" value="1"/>
</dbReference>
<evidence type="ECO:0000259" key="10">
    <source>
        <dbReference type="PROSITE" id="PS51294"/>
    </source>
</evidence>
<dbReference type="AlphaFoldDB" id="A0A6A6MJ37"/>
<accession>A0A6A6MJ37</accession>
<dbReference type="EMBL" id="JAAGAX010000006">
    <property type="protein sequence ID" value="KAF2312126.1"/>
    <property type="molecule type" value="Genomic_DNA"/>
</dbReference>
<dbReference type="GO" id="GO:0016070">
    <property type="term" value="P:RNA metabolic process"/>
    <property type="evidence" value="ECO:0007669"/>
    <property type="project" value="InterPro"/>
</dbReference>
<dbReference type="GO" id="GO:0005737">
    <property type="term" value="C:cytoplasm"/>
    <property type="evidence" value="ECO:0007669"/>
    <property type="project" value="UniProtKB-SubCell"/>
</dbReference>
<dbReference type="CDD" id="cd11660">
    <property type="entry name" value="SANT_TRF"/>
    <property type="match status" value="1"/>
</dbReference>
<dbReference type="Proteomes" id="UP000467840">
    <property type="component" value="Chromosome 14"/>
</dbReference>
<proteinExistence type="inferred from homology"/>
<dbReference type="InterPro" id="IPR002848">
    <property type="entry name" value="Translin_fam"/>
</dbReference>
<sequence>MGVEVLEEAKAQIGVLKGLYGQLAEIIRDCPGQYYRYHGDWRSETQILVSLLAFMHWLETGNLLTHSEAEEKLGLNSSEFVLDIEDYLIGVCFMSNEMPRYVVNRVTAGDYDCPRKVLKFLTDLHAAFRMLNLRNDFLRKKFDGMKYDLRRVEEVYYDVKIRGLAANVGNDACSVAYLEMDREANLNKKFASMKCQRVKGDESFVPPLEDEAIEVQHLLAEPKPDNASVDGVFCFGKENAWKHLDIEEISYGFEYGLKRNCGGLDCNNTQGQDELELGVLDGLLDELDEVDDIHAANDISGACEDFLLDVELAEKISDLDCAPRGRLHLGNSSSESQSPGFSGSSNGANGLSESSTATILDSECKNGSVENKTVKCELNDSSGDKWDYPAGENVYTASRDLENLDELDDAKPLESGISSDDNEKKPLQASKMSTLLRQKRLRKPTKRFIEEFSVPKSKHALERQKILAADSKDKCLDIGSHNELHRGRGLTLTKEESLSENVTQETIEDDEKLSDLKSKCVTRRLKISSPGSNDKHLKIGSQNELRHVKGFKSSPREESLPGTSTQASFESRPRRGRPKKRPCVSALDSDGEPTASEFEDDRAKRRKSKKSADRRKHQRMWTLSEVMKLIDGVAQYGTGRWTDIKKLLFSSTAYRTPVDLRDKWRNLLRASSVQKQKLKQNKKEVEQKLKHAMRPLPKTVVHRILELATVHPYPRFTPGGRYIRRKKN</sequence>
<evidence type="ECO:0000256" key="2">
    <source>
        <dbReference type="ARBA" id="ARBA00004496"/>
    </source>
</evidence>
<feature type="domain" description="Myb-like" evidence="9">
    <location>
        <begin position="613"/>
        <end position="668"/>
    </location>
</feature>
<evidence type="ECO:0000256" key="5">
    <source>
        <dbReference type="ARBA" id="ARBA00022884"/>
    </source>
</evidence>
<keyword evidence="4" id="KW-0963">Cytoplasm</keyword>
<evidence type="ECO:0000256" key="8">
    <source>
        <dbReference type="SAM" id="MobiDB-lite"/>
    </source>
</evidence>
<feature type="domain" description="HTH myb-type" evidence="10">
    <location>
        <begin position="613"/>
        <end position="672"/>
    </location>
</feature>
<dbReference type="InterPro" id="IPR016069">
    <property type="entry name" value="Translin_C"/>
</dbReference>
<keyword evidence="5" id="KW-0694">RNA-binding</keyword>
<evidence type="ECO:0000256" key="4">
    <source>
        <dbReference type="ARBA" id="ARBA00022490"/>
    </source>
</evidence>
<gene>
    <name evidence="11" type="ORF">GH714_028146</name>
</gene>
<dbReference type="Pfam" id="PF00249">
    <property type="entry name" value="Myb_DNA-binding"/>
    <property type="match status" value="1"/>
</dbReference>
<feature type="compositionally biased region" description="Low complexity" evidence="8">
    <location>
        <begin position="330"/>
        <end position="347"/>
    </location>
</feature>
<comment type="similarity">
    <text evidence="3">Belongs to the translin family.</text>
</comment>
<dbReference type="InterPro" id="IPR016068">
    <property type="entry name" value="Translin_N"/>
</dbReference>
<dbReference type="InterPro" id="IPR017930">
    <property type="entry name" value="Myb_dom"/>
</dbReference>
<dbReference type="Gene3D" id="1.20.58.190">
    <property type="entry name" value="Translin, domain 1"/>
    <property type="match status" value="1"/>
</dbReference>
<dbReference type="GO" id="GO:0003697">
    <property type="term" value="F:single-stranded DNA binding"/>
    <property type="evidence" value="ECO:0007669"/>
    <property type="project" value="InterPro"/>
</dbReference>
<keyword evidence="6" id="KW-0238">DNA-binding</keyword>
<comment type="caution">
    <text evidence="11">The sequence shown here is derived from an EMBL/GenBank/DDBJ whole genome shotgun (WGS) entry which is preliminary data.</text>
</comment>
<dbReference type="CDD" id="cd14819">
    <property type="entry name" value="Translin"/>
    <property type="match status" value="1"/>
</dbReference>
<evidence type="ECO:0000259" key="9">
    <source>
        <dbReference type="PROSITE" id="PS50090"/>
    </source>
</evidence>
<dbReference type="InterPro" id="IPR009057">
    <property type="entry name" value="Homeodomain-like_sf"/>
</dbReference>
<evidence type="ECO:0000313" key="12">
    <source>
        <dbReference type="Proteomes" id="UP000467840"/>
    </source>
</evidence>
<name>A0A6A6MJ37_HEVBR</name>
<dbReference type="SUPFAM" id="SSF74784">
    <property type="entry name" value="Translin"/>
    <property type="match status" value="1"/>
</dbReference>
<feature type="compositionally biased region" description="Basic residues" evidence="8">
    <location>
        <begin position="604"/>
        <end position="618"/>
    </location>
</feature>
<evidence type="ECO:0000313" key="11">
    <source>
        <dbReference type="EMBL" id="KAF2312126.1"/>
    </source>
</evidence>
<dbReference type="InterPro" id="IPR036081">
    <property type="entry name" value="Translin_sf"/>
</dbReference>
<dbReference type="GO" id="GO:0043565">
    <property type="term" value="F:sequence-specific DNA binding"/>
    <property type="evidence" value="ECO:0007669"/>
    <property type="project" value="InterPro"/>
</dbReference>
<feature type="region of interest" description="Disordered" evidence="8">
    <location>
        <begin position="330"/>
        <end position="353"/>
    </location>
</feature>
<dbReference type="PANTHER" id="PTHR47122:SF5">
    <property type="entry name" value="TRF-LIKE 8"/>
    <property type="match status" value="1"/>
</dbReference>
<dbReference type="PANTHER" id="PTHR47122">
    <property type="entry name" value="MYB-LIKE DNA-BINDING DOMAIN CONTAINING PROTEIN, EXPRESSED"/>
    <property type="match status" value="1"/>
</dbReference>
<dbReference type="SMART" id="SM00717">
    <property type="entry name" value="SANT"/>
    <property type="match status" value="1"/>
</dbReference>
<dbReference type="GO" id="GO:0003723">
    <property type="term" value="F:RNA binding"/>
    <property type="evidence" value="ECO:0007669"/>
    <property type="project" value="UniProtKB-KW"/>
</dbReference>
<dbReference type="PROSITE" id="PS50090">
    <property type="entry name" value="MYB_LIKE"/>
    <property type="match status" value="1"/>
</dbReference>
<dbReference type="Gene3D" id="1.10.246.220">
    <property type="match status" value="1"/>
</dbReference>
<comment type="subcellular location">
    <subcellularLocation>
        <location evidence="2">Cytoplasm</location>
    </subcellularLocation>
    <subcellularLocation>
        <location evidence="1">Nucleus</location>
    </subcellularLocation>
</comment>
<dbReference type="SUPFAM" id="SSF46689">
    <property type="entry name" value="Homeodomain-like"/>
    <property type="match status" value="1"/>
</dbReference>
<evidence type="ECO:0000256" key="1">
    <source>
        <dbReference type="ARBA" id="ARBA00004123"/>
    </source>
</evidence>
<evidence type="ECO:0000256" key="3">
    <source>
        <dbReference type="ARBA" id="ARBA00005902"/>
    </source>
</evidence>